<gene>
    <name evidence="3" type="ORF">BJ878DRAFT_528253</name>
</gene>
<feature type="region of interest" description="Disordered" evidence="1">
    <location>
        <begin position="1"/>
        <end position="44"/>
    </location>
</feature>
<evidence type="ECO:0000313" key="4">
    <source>
        <dbReference type="Proteomes" id="UP000887226"/>
    </source>
</evidence>
<dbReference type="AlphaFoldDB" id="A0A9P8CAM8"/>
<dbReference type="PANTHER" id="PTHR43721:SF30">
    <property type="entry name" value="TR-TYPE G DOMAIN-CONTAINING PROTEIN"/>
    <property type="match status" value="1"/>
</dbReference>
<dbReference type="GO" id="GO:0005525">
    <property type="term" value="F:GTP binding"/>
    <property type="evidence" value="ECO:0007669"/>
    <property type="project" value="InterPro"/>
</dbReference>
<dbReference type="SUPFAM" id="SSF52540">
    <property type="entry name" value="P-loop containing nucleoside triphosphate hydrolases"/>
    <property type="match status" value="1"/>
</dbReference>
<feature type="compositionally biased region" description="Low complexity" evidence="1">
    <location>
        <begin position="15"/>
        <end position="30"/>
    </location>
</feature>
<evidence type="ECO:0000259" key="2">
    <source>
        <dbReference type="Pfam" id="PF00009"/>
    </source>
</evidence>
<dbReference type="Pfam" id="PF00009">
    <property type="entry name" value="GTP_EFTU"/>
    <property type="match status" value="1"/>
</dbReference>
<feature type="region of interest" description="Disordered" evidence="1">
    <location>
        <begin position="77"/>
        <end position="112"/>
    </location>
</feature>
<dbReference type="OrthoDB" id="5342685at2759"/>
<dbReference type="Gene3D" id="3.40.50.300">
    <property type="entry name" value="P-loop containing nucleotide triphosphate hydrolases"/>
    <property type="match status" value="1"/>
</dbReference>
<sequence length="886" mass="96459">MASLFTFDSDHQRVSSPWLSPSSTSDLSSSRPRQLGSGNASPSLLADHGVVRLEAEPQEGPVEYKLHLLLRSRREYSSSSTGQDRFQPYKLNEPRKEKPVSSHEKTRERRQRRLQELSTQLLWRLQQSSPYHDFSTSELTLPELPEADGSLEPPRPSKLLAGLEQSRGALYEIGVSDDGTLVGLTKDEMDESVKNLRAMAASLGCTVQLLKMVVVGSCEWHERKNHLNSPSQHQTKFEAREEGESEQNLRHHAELWVAEALVIPDLSSSRDILSGNSARDQSSIFMPDPPYEADHISDANSQGTSAQLRIALTGPTTSGKSTLLGTLSTSTLDDGRGKSRLSLLKHLHEIESGVTSSITQELIGYKDESVINYAYPHITSWTDIHSTAKHGRLVFFSDSAGHPRYRRTIVRGLIGWVPHWTLLCIAADDGENAPITQGGTASAQQILGTAGSGIDLVKAHLELCLKLNQPLTVVITKQDLASGISLKKTLSKILTAIKSAERVPFILPPDHNSSIPENGLRTLATSDNEKIQKVLDKMQESNSLVSVVPIVLTSASKGIGIRLLHCLLQSLPIPKSPTAYDFVGRALNPEQPACLFHVEDIFINQPLSHEREGSGHVMAGHMRFGRLSVGDFVSVGPFHVAGEKNGDMQENIASYTSPNSAASTMFRHSSADLTRITSRNANGPLAKSEWHAAKVVSIRNLRLPVTTLEAGQVGTIGVIFDRRTLLTQRMRKGMVIAIPSQHMTETGLQAAAGFTACFEDSNIDSVTPGSLVVVYIASIRATARVLHLTLLSDINGPMSNQAQDDDVFGLDEAEEKEHGTEPLIFGSDGITSVAFELLANREWIELGSQILVMPGGGVGLYSGSERGQKGVAGLECFVGKVIEVVD</sequence>
<evidence type="ECO:0000313" key="3">
    <source>
        <dbReference type="EMBL" id="KAG9240088.1"/>
    </source>
</evidence>
<dbReference type="PANTHER" id="PTHR43721">
    <property type="entry name" value="ELONGATION FACTOR TU-RELATED"/>
    <property type="match status" value="1"/>
</dbReference>
<dbReference type="EMBL" id="MU254595">
    <property type="protein sequence ID" value="KAG9240088.1"/>
    <property type="molecule type" value="Genomic_DNA"/>
</dbReference>
<feature type="domain" description="Tr-type G" evidence="2">
    <location>
        <begin position="309"/>
        <end position="571"/>
    </location>
</feature>
<evidence type="ECO:0000256" key="1">
    <source>
        <dbReference type="SAM" id="MobiDB-lite"/>
    </source>
</evidence>
<feature type="compositionally biased region" description="Basic and acidic residues" evidence="1">
    <location>
        <begin position="92"/>
        <end position="107"/>
    </location>
</feature>
<protein>
    <recommendedName>
        <fullName evidence="2">Tr-type G domain-containing protein</fullName>
    </recommendedName>
</protein>
<accession>A0A9P8CAM8</accession>
<name>A0A9P8CAM8_9HELO</name>
<comment type="caution">
    <text evidence="3">The sequence shown here is derived from an EMBL/GenBank/DDBJ whole genome shotgun (WGS) entry which is preliminary data.</text>
</comment>
<dbReference type="Proteomes" id="UP000887226">
    <property type="component" value="Unassembled WGS sequence"/>
</dbReference>
<dbReference type="InterPro" id="IPR000795">
    <property type="entry name" value="T_Tr_GTP-bd_dom"/>
</dbReference>
<dbReference type="InterPro" id="IPR027417">
    <property type="entry name" value="P-loop_NTPase"/>
</dbReference>
<dbReference type="GO" id="GO:0003746">
    <property type="term" value="F:translation elongation factor activity"/>
    <property type="evidence" value="ECO:0007669"/>
    <property type="project" value="TreeGrafter"/>
</dbReference>
<organism evidence="3 4">
    <name type="scientific">Calycina marina</name>
    <dbReference type="NCBI Taxonomy" id="1763456"/>
    <lineage>
        <taxon>Eukaryota</taxon>
        <taxon>Fungi</taxon>
        <taxon>Dikarya</taxon>
        <taxon>Ascomycota</taxon>
        <taxon>Pezizomycotina</taxon>
        <taxon>Leotiomycetes</taxon>
        <taxon>Helotiales</taxon>
        <taxon>Pezizellaceae</taxon>
        <taxon>Calycina</taxon>
    </lineage>
</organism>
<reference evidence="3" key="1">
    <citation type="journal article" date="2021" name="IMA Fungus">
        <title>Genomic characterization of three marine fungi, including Emericellopsis atlantica sp. nov. with signatures of a generalist lifestyle and marine biomass degradation.</title>
        <authorList>
            <person name="Hagestad O.C."/>
            <person name="Hou L."/>
            <person name="Andersen J.H."/>
            <person name="Hansen E.H."/>
            <person name="Altermark B."/>
            <person name="Li C."/>
            <person name="Kuhnert E."/>
            <person name="Cox R.J."/>
            <person name="Crous P.W."/>
            <person name="Spatafora J.W."/>
            <person name="Lail K."/>
            <person name="Amirebrahimi M."/>
            <person name="Lipzen A."/>
            <person name="Pangilinan J."/>
            <person name="Andreopoulos W."/>
            <person name="Hayes R.D."/>
            <person name="Ng V."/>
            <person name="Grigoriev I.V."/>
            <person name="Jackson S.A."/>
            <person name="Sutton T.D.S."/>
            <person name="Dobson A.D.W."/>
            <person name="Rama T."/>
        </authorList>
    </citation>
    <scope>NUCLEOTIDE SEQUENCE</scope>
    <source>
        <strain evidence="3">TRa3180A</strain>
    </source>
</reference>
<dbReference type="GO" id="GO:0003924">
    <property type="term" value="F:GTPase activity"/>
    <property type="evidence" value="ECO:0007669"/>
    <property type="project" value="InterPro"/>
</dbReference>
<dbReference type="InterPro" id="IPR050055">
    <property type="entry name" value="EF-Tu_GTPase"/>
</dbReference>
<proteinExistence type="predicted"/>
<keyword evidence="4" id="KW-1185">Reference proteome</keyword>